<evidence type="ECO:0000313" key="4">
    <source>
        <dbReference type="Proteomes" id="UP000318093"/>
    </source>
</evidence>
<dbReference type="AlphaFoldDB" id="A0A537JQP1"/>
<dbReference type="GO" id="GO:0008081">
    <property type="term" value="F:phosphoric diester hydrolase activity"/>
    <property type="evidence" value="ECO:0007669"/>
    <property type="project" value="InterPro"/>
</dbReference>
<gene>
    <name evidence="3" type="ORF">E6H03_00210</name>
</gene>
<dbReference type="GO" id="GO:0006629">
    <property type="term" value="P:lipid metabolic process"/>
    <property type="evidence" value="ECO:0007669"/>
    <property type="project" value="InterPro"/>
</dbReference>
<dbReference type="InterPro" id="IPR017946">
    <property type="entry name" value="PLC-like_Pdiesterase_TIM-brl"/>
</dbReference>
<protein>
    <submittedName>
        <fullName evidence="3">Glycerophosphodiester phosphodiesterase</fullName>
    </submittedName>
</protein>
<dbReference type="PROSITE" id="PS51704">
    <property type="entry name" value="GP_PDE"/>
    <property type="match status" value="1"/>
</dbReference>
<evidence type="ECO:0000313" key="3">
    <source>
        <dbReference type="EMBL" id="TMI85496.1"/>
    </source>
</evidence>
<proteinExistence type="predicted"/>
<comment type="caution">
    <text evidence="3">The sequence shown here is derived from an EMBL/GenBank/DDBJ whole genome shotgun (WGS) entry which is preliminary data.</text>
</comment>
<evidence type="ECO:0000259" key="2">
    <source>
        <dbReference type="PROSITE" id="PS51704"/>
    </source>
</evidence>
<dbReference type="EMBL" id="VBAN01000006">
    <property type="protein sequence ID" value="TMI85496.1"/>
    <property type="molecule type" value="Genomic_DNA"/>
</dbReference>
<dbReference type="Pfam" id="PF03009">
    <property type="entry name" value="GDPD"/>
    <property type="match status" value="1"/>
</dbReference>
<dbReference type="PANTHER" id="PTHR46211">
    <property type="entry name" value="GLYCEROPHOSPHORYL DIESTER PHOSPHODIESTERASE"/>
    <property type="match status" value="1"/>
</dbReference>
<feature type="domain" description="GP-PDE" evidence="2">
    <location>
        <begin position="27"/>
        <end position="262"/>
    </location>
</feature>
<dbReference type="Gene3D" id="3.20.20.190">
    <property type="entry name" value="Phosphatidylinositol (PI) phosphodiesterase"/>
    <property type="match status" value="1"/>
</dbReference>
<organism evidence="3 4">
    <name type="scientific">Candidatus Segetimicrobium genomatis</name>
    <dbReference type="NCBI Taxonomy" id="2569760"/>
    <lineage>
        <taxon>Bacteria</taxon>
        <taxon>Bacillati</taxon>
        <taxon>Candidatus Sysuimicrobiota</taxon>
        <taxon>Candidatus Sysuimicrobiia</taxon>
        <taxon>Candidatus Sysuimicrobiales</taxon>
        <taxon>Candidatus Segetimicrobiaceae</taxon>
        <taxon>Candidatus Segetimicrobium</taxon>
    </lineage>
</organism>
<dbReference type="SUPFAM" id="SSF51695">
    <property type="entry name" value="PLC-like phosphodiesterases"/>
    <property type="match status" value="1"/>
</dbReference>
<reference evidence="3 4" key="1">
    <citation type="journal article" date="2019" name="Nat. Microbiol.">
        <title>Mediterranean grassland soil C-N compound turnover is dependent on rainfall and depth, and is mediated by genomically divergent microorganisms.</title>
        <authorList>
            <person name="Diamond S."/>
            <person name="Andeer P.F."/>
            <person name="Li Z."/>
            <person name="Crits-Christoph A."/>
            <person name="Burstein D."/>
            <person name="Anantharaman K."/>
            <person name="Lane K.R."/>
            <person name="Thomas B.C."/>
            <person name="Pan C."/>
            <person name="Northen T.R."/>
            <person name="Banfield J.F."/>
        </authorList>
    </citation>
    <scope>NUCLEOTIDE SEQUENCE [LARGE SCALE GENOMIC DNA]</scope>
    <source>
        <strain evidence="3">NP_6</strain>
    </source>
</reference>
<accession>A0A537JQP1</accession>
<dbReference type="InterPro" id="IPR030395">
    <property type="entry name" value="GP_PDE_dom"/>
</dbReference>
<dbReference type="PANTHER" id="PTHR46211:SF1">
    <property type="entry name" value="GLYCEROPHOSPHODIESTER PHOSPHODIESTERASE, CYTOPLASMIC"/>
    <property type="match status" value="1"/>
</dbReference>
<dbReference type="Proteomes" id="UP000318093">
    <property type="component" value="Unassembled WGS sequence"/>
</dbReference>
<evidence type="ECO:0000256" key="1">
    <source>
        <dbReference type="SAM" id="MobiDB-lite"/>
    </source>
</evidence>
<feature type="region of interest" description="Disordered" evidence="1">
    <location>
        <begin position="1"/>
        <end position="39"/>
    </location>
</feature>
<sequence>MSADRPGRSSSPKASRFLGRGPSGGQPLGVAHRGASKESPENTLAAFRLALHLGAEAVECDARRTRDGHVVVIHDHALDRTTDGRGPVESHTLSEIRGLDAGRWFGPQFAGERIPLLAEVLEAVRGKALVKLEIKNDPVPYEGIEQQIVDIVRGLGMEDEVFVMSFDHECVRTVHALAPRLATGILYSGRLVDAPHAAQAAGADALCVHRGYVSPRDVARAHAAGLGFFVWTVDDEETLRHCVAWEVDGVTSNDTRLMLRVLGAARPGA</sequence>
<name>A0A537JQP1_9BACT</name>